<feature type="chain" id="PRO_5001852029" evidence="2">
    <location>
        <begin position="19"/>
        <end position="270"/>
    </location>
</feature>
<dbReference type="InterPro" id="IPR054828">
    <property type="entry name" value="Vit_B12_bind_prot"/>
</dbReference>
<gene>
    <name evidence="4" type="ORF">LK03_08050</name>
</gene>
<dbReference type="PROSITE" id="PS50983">
    <property type="entry name" value="FE_B12_PBP"/>
    <property type="match status" value="1"/>
</dbReference>
<dbReference type="KEGG" id="psw:LK03_08050"/>
<name>A0A089YBQ8_9PSED</name>
<reference evidence="4 5" key="1">
    <citation type="submission" date="2014-09" db="EMBL/GenBank/DDBJ databases">
        <authorList>
            <person name="Chan K.-G."/>
        </authorList>
    </citation>
    <scope>NUCLEOTIDE SEQUENCE [LARGE SCALE GENOMIC DNA]</scope>
    <source>
        <strain evidence="4 5">ND07</strain>
    </source>
</reference>
<proteinExistence type="predicted"/>
<accession>A0A089YBQ8</accession>
<dbReference type="OrthoDB" id="6495095at2"/>
<dbReference type="AlphaFoldDB" id="A0A089YBQ8"/>
<evidence type="ECO:0000313" key="4">
    <source>
        <dbReference type="EMBL" id="AIR89228.1"/>
    </source>
</evidence>
<evidence type="ECO:0000256" key="1">
    <source>
        <dbReference type="ARBA" id="ARBA00022729"/>
    </source>
</evidence>
<evidence type="ECO:0000256" key="2">
    <source>
        <dbReference type="SAM" id="SignalP"/>
    </source>
</evidence>
<dbReference type="PANTHER" id="PTHR30535">
    <property type="entry name" value="VITAMIN B12-BINDING PROTEIN"/>
    <property type="match status" value="1"/>
</dbReference>
<sequence>MAQSLLGLSLLFASSAQAALSRVVSLAPALTEMMIELDAQDLLVGVVEANGVAAPLPGLPSVGTYGALNMERLVSLKPDLVLLWEGGVSPAELKQLQNLGIASLSIVPRDLDQLIDKIEALAVRLGRSEQGRQHAAALRTRLQALRAQYRRAEPLKVFYQVWDNPLYTLGGKQIISNALRVCGARNVFEDLDPPAPMVSVESVIERDPQVILGNDQAQLNAWKARKQVDAVAHARLLVVPDNGIERPSGQMIEATAKLCALIETTAPASK</sequence>
<evidence type="ECO:0000259" key="3">
    <source>
        <dbReference type="PROSITE" id="PS50983"/>
    </source>
</evidence>
<feature type="domain" description="Fe/B12 periplasmic-binding" evidence="3">
    <location>
        <begin position="22"/>
        <end position="269"/>
    </location>
</feature>
<protein>
    <submittedName>
        <fullName evidence="4">Iron-hydroxamate ABC transporter substrate-binding protein</fullName>
    </submittedName>
</protein>
<dbReference type="InterPro" id="IPR002491">
    <property type="entry name" value="ABC_transptr_periplasmic_BD"/>
</dbReference>
<dbReference type="Proteomes" id="UP000029493">
    <property type="component" value="Chromosome"/>
</dbReference>
<dbReference type="NCBIfam" id="NF038402">
    <property type="entry name" value="TroA_like"/>
    <property type="match status" value="1"/>
</dbReference>
<dbReference type="GO" id="GO:0071281">
    <property type="term" value="P:cellular response to iron ion"/>
    <property type="evidence" value="ECO:0007669"/>
    <property type="project" value="TreeGrafter"/>
</dbReference>
<dbReference type="EMBL" id="CP009455">
    <property type="protein sequence ID" value="AIR89228.1"/>
    <property type="molecule type" value="Genomic_DNA"/>
</dbReference>
<dbReference type="PANTHER" id="PTHR30535:SF34">
    <property type="entry name" value="MOLYBDATE-BINDING PROTEIN MOLA"/>
    <property type="match status" value="1"/>
</dbReference>
<dbReference type="CDD" id="cd01144">
    <property type="entry name" value="BtuF"/>
    <property type="match status" value="1"/>
</dbReference>
<keyword evidence="1 2" id="KW-0732">Signal</keyword>
<organism evidence="4 5">
    <name type="scientific">Pseudomonas cremoricolorata</name>
    <dbReference type="NCBI Taxonomy" id="157783"/>
    <lineage>
        <taxon>Bacteria</taxon>
        <taxon>Pseudomonadati</taxon>
        <taxon>Pseudomonadota</taxon>
        <taxon>Gammaproteobacteria</taxon>
        <taxon>Pseudomonadales</taxon>
        <taxon>Pseudomonadaceae</taxon>
        <taxon>Pseudomonas</taxon>
    </lineage>
</organism>
<feature type="signal peptide" evidence="2">
    <location>
        <begin position="1"/>
        <end position="18"/>
    </location>
</feature>
<dbReference type="Pfam" id="PF01497">
    <property type="entry name" value="Peripla_BP_2"/>
    <property type="match status" value="1"/>
</dbReference>
<dbReference type="STRING" id="157783.LK03_08050"/>
<keyword evidence="5" id="KW-1185">Reference proteome</keyword>
<dbReference type="InterPro" id="IPR050902">
    <property type="entry name" value="ABC_Transporter_SBP"/>
</dbReference>
<dbReference type="eggNOG" id="COG0614">
    <property type="taxonomic scope" value="Bacteria"/>
</dbReference>
<evidence type="ECO:0000313" key="5">
    <source>
        <dbReference type="Proteomes" id="UP000029493"/>
    </source>
</evidence>
<dbReference type="Gene3D" id="3.40.50.1980">
    <property type="entry name" value="Nitrogenase molybdenum iron protein domain"/>
    <property type="match status" value="2"/>
</dbReference>
<dbReference type="SUPFAM" id="SSF53807">
    <property type="entry name" value="Helical backbone' metal receptor"/>
    <property type="match status" value="1"/>
</dbReference>